<reference evidence="1" key="1">
    <citation type="journal article" date="2015" name="Nature">
        <title>Complex archaea that bridge the gap between prokaryotes and eukaryotes.</title>
        <authorList>
            <person name="Spang A."/>
            <person name="Saw J.H."/>
            <person name="Jorgensen S.L."/>
            <person name="Zaremba-Niedzwiedzka K."/>
            <person name="Martijn J."/>
            <person name="Lind A.E."/>
            <person name="van Eijk R."/>
            <person name="Schleper C."/>
            <person name="Guy L."/>
            <person name="Ettema T.J."/>
        </authorList>
    </citation>
    <scope>NUCLEOTIDE SEQUENCE</scope>
</reference>
<evidence type="ECO:0008006" key="2">
    <source>
        <dbReference type="Google" id="ProtNLM"/>
    </source>
</evidence>
<organism evidence="1">
    <name type="scientific">marine sediment metagenome</name>
    <dbReference type="NCBI Taxonomy" id="412755"/>
    <lineage>
        <taxon>unclassified sequences</taxon>
        <taxon>metagenomes</taxon>
        <taxon>ecological metagenomes</taxon>
    </lineage>
</organism>
<name>A0A0F9SLM0_9ZZZZ</name>
<accession>A0A0F9SLM0</accession>
<evidence type="ECO:0000313" key="1">
    <source>
        <dbReference type="EMBL" id="KKN67934.1"/>
    </source>
</evidence>
<protein>
    <recommendedName>
        <fullName evidence="2">Sulfotransferase domain-containing protein</fullName>
    </recommendedName>
</protein>
<gene>
    <name evidence="1" type="ORF">LCGC14_0456340</name>
</gene>
<dbReference type="AlphaFoldDB" id="A0A0F9SLM0"/>
<dbReference type="InterPro" id="IPR027417">
    <property type="entry name" value="P-loop_NTPase"/>
</dbReference>
<dbReference type="Gene3D" id="3.40.50.300">
    <property type="entry name" value="P-loop containing nucleotide triphosphate hydrolases"/>
    <property type="match status" value="1"/>
</dbReference>
<sequence length="190" mass="21474">MDRAFVTIVSGLPRSGTSMMMQMLVAAGIEPLTDGARQGDEDNPQGYYEFEAVKKTQSDSSWLQQAGGKAVKMIYRLLYDLPTDREYRVVFMRRDLEEVLASQSAMLERRGEGGAKLTPEQMTQAFRRELERFDRWIGEQDNFSILRVDYKAVVSDPLAQAQKVCSFLGGDLDAVAMATVVDPKLYRQRS</sequence>
<dbReference type="Pfam" id="PF13469">
    <property type="entry name" value="Sulfotransfer_3"/>
    <property type="match status" value="1"/>
</dbReference>
<dbReference type="EMBL" id="LAZR01000462">
    <property type="protein sequence ID" value="KKN67934.1"/>
    <property type="molecule type" value="Genomic_DNA"/>
</dbReference>
<proteinExistence type="predicted"/>
<dbReference type="SUPFAM" id="SSF52540">
    <property type="entry name" value="P-loop containing nucleoside triphosphate hydrolases"/>
    <property type="match status" value="1"/>
</dbReference>
<comment type="caution">
    <text evidence="1">The sequence shown here is derived from an EMBL/GenBank/DDBJ whole genome shotgun (WGS) entry which is preliminary data.</text>
</comment>